<sequence>MDTGAWFCIEIGFSASVIFCTRVGFSAGFPTGTGFCIISKAGWHCLLR</sequence>
<protein>
    <submittedName>
        <fullName evidence="1">2991_t:CDS:1</fullName>
    </submittedName>
</protein>
<evidence type="ECO:0000313" key="2">
    <source>
        <dbReference type="Proteomes" id="UP000789405"/>
    </source>
</evidence>
<name>A0A9N9PHG2_9GLOM</name>
<comment type="caution">
    <text evidence="1">The sequence shown here is derived from an EMBL/GenBank/DDBJ whole genome shotgun (WGS) entry which is preliminary data.</text>
</comment>
<organism evidence="1 2">
    <name type="scientific">Dentiscutata erythropus</name>
    <dbReference type="NCBI Taxonomy" id="1348616"/>
    <lineage>
        <taxon>Eukaryota</taxon>
        <taxon>Fungi</taxon>
        <taxon>Fungi incertae sedis</taxon>
        <taxon>Mucoromycota</taxon>
        <taxon>Glomeromycotina</taxon>
        <taxon>Glomeromycetes</taxon>
        <taxon>Diversisporales</taxon>
        <taxon>Gigasporaceae</taxon>
        <taxon>Dentiscutata</taxon>
    </lineage>
</organism>
<keyword evidence="2" id="KW-1185">Reference proteome</keyword>
<accession>A0A9N9PHG2</accession>
<dbReference type="Proteomes" id="UP000789405">
    <property type="component" value="Unassembled WGS sequence"/>
</dbReference>
<evidence type="ECO:0000313" key="1">
    <source>
        <dbReference type="EMBL" id="CAG8816829.1"/>
    </source>
</evidence>
<feature type="non-terminal residue" evidence="1">
    <location>
        <position position="48"/>
    </location>
</feature>
<proteinExistence type="predicted"/>
<dbReference type="EMBL" id="CAJVPY010054431">
    <property type="protein sequence ID" value="CAG8816829.1"/>
    <property type="molecule type" value="Genomic_DNA"/>
</dbReference>
<gene>
    <name evidence="1" type="ORF">DERYTH_LOCUS26340</name>
</gene>
<reference evidence="1" key="1">
    <citation type="submission" date="2021-06" db="EMBL/GenBank/DDBJ databases">
        <authorList>
            <person name="Kallberg Y."/>
            <person name="Tangrot J."/>
            <person name="Rosling A."/>
        </authorList>
    </citation>
    <scope>NUCLEOTIDE SEQUENCE</scope>
    <source>
        <strain evidence="1">MA453B</strain>
    </source>
</reference>
<dbReference type="AlphaFoldDB" id="A0A9N9PHG2"/>